<sequence>MHLLSTFAFIFSILQSIPVHWETRLAEIENAPRIMDRLLRTDPGFTFKKKPGKVERWPFPVE</sequence>
<proteinExistence type="predicted"/>
<protein>
    <submittedName>
        <fullName evidence="1">Uncharacterized protein</fullName>
    </submittedName>
</protein>
<accession>A0A2Z4ALI9</accession>
<reference evidence="1 2" key="1">
    <citation type="submission" date="2018-06" db="EMBL/GenBank/DDBJ databases">
        <title>Draft Genome Sequence of a Novel Marine Bacterium Related to the Verrucomicrobia.</title>
        <authorList>
            <person name="Vosseberg J."/>
            <person name="Martijn J."/>
            <person name="Ettema T.J.G."/>
        </authorList>
    </citation>
    <scope>NUCLEOTIDE SEQUENCE [LARGE SCALE GENOMIC DNA]</scope>
    <source>
        <strain evidence="1">TARA_B100001123</strain>
    </source>
</reference>
<dbReference type="AlphaFoldDB" id="A0A2Z4ALI9"/>
<evidence type="ECO:0000313" key="1">
    <source>
        <dbReference type="EMBL" id="AWT59820.1"/>
    </source>
</evidence>
<dbReference type="Proteomes" id="UP000247465">
    <property type="component" value="Chromosome"/>
</dbReference>
<evidence type="ECO:0000313" key="2">
    <source>
        <dbReference type="Proteomes" id="UP000247465"/>
    </source>
</evidence>
<dbReference type="KEGG" id="mtar:DF168_01015"/>
<name>A0A2Z4ALI9_9BACT</name>
<gene>
    <name evidence="1" type="ORF">DF168_01015</name>
</gene>
<organism evidence="1 2">
    <name type="scientific">Candidatus Moanibacter tarae</name>
    <dbReference type="NCBI Taxonomy" id="2200854"/>
    <lineage>
        <taxon>Bacteria</taxon>
        <taxon>Pseudomonadati</taxon>
        <taxon>Verrucomicrobiota</taxon>
        <taxon>Opitutia</taxon>
        <taxon>Puniceicoccales</taxon>
        <taxon>Puniceicoccales incertae sedis</taxon>
        <taxon>Candidatus Moanibacter</taxon>
    </lineage>
</organism>
<dbReference type="EMBL" id="CP029803">
    <property type="protein sequence ID" value="AWT59820.1"/>
    <property type="molecule type" value="Genomic_DNA"/>
</dbReference>